<dbReference type="RefSeq" id="WP_149811862.1">
    <property type="nucleotide sequence ID" value="NZ_VUKA01000003.1"/>
</dbReference>
<dbReference type="FunFam" id="1.10.10.10:FF:000001">
    <property type="entry name" value="LysR family transcriptional regulator"/>
    <property type="match status" value="1"/>
</dbReference>
<dbReference type="Pfam" id="PF00126">
    <property type="entry name" value="HTH_1"/>
    <property type="match status" value="1"/>
</dbReference>
<comment type="similarity">
    <text evidence="1">Belongs to the LysR transcriptional regulatory family.</text>
</comment>
<dbReference type="InterPro" id="IPR000847">
    <property type="entry name" value="LysR_HTH_N"/>
</dbReference>
<reference evidence="6 7" key="1">
    <citation type="journal article" date="2015" name="Int. J. Syst. Evol. Microbiol.">
        <title>Roseomonas oryzae sp. nov., isolated from paddy rhizosphere soil.</title>
        <authorList>
            <person name="Ramaprasad E.V."/>
            <person name="Sasikala Ch."/>
            <person name="Ramana Ch.V."/>
        </authorList>
    </citation>
    <scope>NUCLEOTIDE SEQUENCE [LARGE SCALE GENOMIC DNA]</scope>
    <source>
        <strain evidence="6 7">KCTC 42542</strain>
    </source>
</reference>
<dbReference type="PRINTS" id="PR00039">
    <property type="entry name" value="HTHLYSR"/>
</dbReference>
<dbReference type="Proteomes" id="UP000322110">
    <property type="component" value="Unassembled WGS sequence"/>
</dbReference>
<dbReference type="AlphaFoldDB" id="A0A5B2THE9"/>
<dbReference type="PROSITE" id="PS50931">
    <property type="entry name" value="HTH_LYSR"/>
    <property type="match status" value="1"/>
</dbReference>
<dbReference type="PANTHER" id="PTHR30537:SF5">
    <property type="entry name" value="HTH-TYPE TRANSCRIPTIONAL ACTIVATOR TTDR-RELATED"/>
    <property type="match status" value="1"/>
</dbReference>
<protein>
    <submittedName>
        <fullName evidence="6">LysR family transcriptional regulator</fullName>
    </submittedName>
</protein>
<evidence type="ECO:0000313" key="7">
    <source>
        <dbReference type="Proteomes" id="UP000322110"/>
    </source>
</evidence>
<evidence type="ECO:0000256" key="4">
    <source>
        <dbReference type="ARBA" id="ARBA00023163"/>
    </source>
</evidence>
<evidence type="ECO:0000256" key="1">
    <source>
        <dbReference type="ARBA" id="ARBA00009437"/>
    </source>
</evidence>
<dbReference type="PANTHER" id="PTHR30537">
    <property type="entry name" value="HTH-TYPE TRANSCRIPTIONAL REGULATOR"/>
    <property type="match status" value="1"/>
</dbReference>
<keyword evidence="3" id="KW-0238">DNA-binding</keyword>
<dbReference type="InterPro" id="IPR036390">
    <property type="entry name" value="WH_DNA-bd_sf"/>
</dbReference>
<dbReference type="SUPFAM" id="SSF46785">
    <property type="entry name" value="Winged helix' DNA-binding domain"/>
    <property type="match status" value="1"/>
</dbReference>
<dbReference type="InterPro" id="IPR058163">
    <property type="entry name" value="LysR-type_TF_proteobact-type"/>
</dbReference>
<evidence type="ECO:0000313" key="6">
    <source>
        <dbReference type="EMBL" id="KAA2213358.1"/>
    </source>
</evidence>
<evidence type="ECO:0000259" key="5">
    <source>
        <dbReference type="PROSITE" id="PS50931"/>
    </source>
</evidence>
<dbReference type="GO" id="GO:0003700">
    <property type="term" value="F:DNA-binding transcription factor activity"/>
    <property type="evidence" value="ECO:0007669"/>
    <property type="project" value="InterPro"/>
</dbReference>
<dbReference type="CDD" id="cd08422">
    <property type="entry name" value="PBP2_CrgA_like"/>
    <property type="match status" value="1"/>
</dbReference>
<evidence type="ECO:0000256" key="2">
    <source>
        <dbReference type="ARBA" id="ARBA00023015"/>
    </source>
</evidence>
<organism evidence="6 7">
    <name type="scientific">Teichococcus oryzae</name>
    <dbReference type="NCBI Taxonomy" id="1608942"/>
    <lineage>
        <taxon>Bacteria</taxon>
        <taxon>Pseudomonadati</taxon>
        <taxon>Pseudomonadota</taxon>
        <taxon>Alphaproteobacteria</taxon>
        <taxon>Acetobacterales</taxon>
        <taxon>Roseomonadaceae</taxon>
        <taxon>Roseomonas</taxon>
    </lineage>
</organism>
<dbReference type="GO" id="GO:0006351">
    <property type="term" value="P:DNA-templated transcription"/>
    <property type="evidence" value="ECO:0007669"/>
    <property type="project" value="TreeGrafter"/>
</dbReference>
<proteinExistence type="inferred from homology"/>
<keyword evidence="2" id="KW-0805">Transcription regulation</keyword>
<dbReference type="InterPro" id="IPR036388">
    <property type="entry name" value="WH-like_DNA-bd_sf"/>
</dbReference>
<keyword evidence="4" id="KW-0804">Transcription</keyword>
<dbReference type="OrthoDB" id="9812435at2"/>
<dbReference type="Gene3D" id="3.40.190.290">
    <property type="match status" value="1"/>
</dbReference>
<dbReference type="GO" id="GO:0043565">
    <property type="term" value="F:sequence-specific DNA binding"/>
    <property type="evidence" value="ECO:0007669"/>
    <property type="project" value="TreeGrafter"/>
</dbReference>
<feature type="domain" description="HTH lysR-type" evidence="5">
    <location>
        <begin position="1"/>
        <end position="59"/>
    </location>
</feature>
<dbReference type="FunFam" id="3.40.190.290:FF:000001">
    <property type="entry name" value="Transcriptional regulator, LysR family"/>
    <property type="match status" value="1"/>
</dbReference>
<dbReference type="SUPFAM" id="SSF53850">
    <property type="entry name" value="Periplasmic binding protein-like II"/>
    <property type="match status" value="1"/>
</dbReference>
<keyword evidence="7" id="KW-1185">Reference proteome</keyword>
<accession>A0A5B2THE9</accession>
<sequence length="314" mass="34385">MDRLAAMEAFVRVAERGGFTAAAAELRLSRAMVSKHVQDLEEHLGARLLNRTTRKVSLTEAGRVYYERTIQLLADLAETEGAVGELQARPRGRLRVNAPVSFGVLHLATAVADYMAAHPEVTVELTLNDRVVDLVEEGYDLAIRIARLPDSSLIARRLAPCRMVACAAPEYLERRGWPRHPADLTGHDCLGYRYQARAEWVFEGPQGPVPVRIRGRLDSNNGDVLRAAALRGAGIVLQPSFIVGADLAAGGLVPVLPGYRLPDLAIQAVYPPGRHLSAKIRSFIDFLLPRFGEHPGWDDWMPDTTAAGEGRHPG</sequence>
<dbReference type="Pfam" id="PF03466">
    <property type="entry name" value="LysR_substrate"/>
    <property type="match status" value="1"/>
</dbReference>
<name>A0A5B2THE9_9PROT</name>
<evidence type="ECO:0000256" key="3">
    <source>
        <dbReference type="ARBA" id="ARBA00023125"/>
    </source>
</evidence>
<dbReference type="InterPro" id="IPR005119">
    <property type="entry name" value="LysR_subst-bd"/>
</dbReference>
<dbReference type="Gene3D" id="1.10.10.10">
    <property type="entry name" value="Winged helix-like DNA-binding domain superfamily/Winged helix DNA-binding domain"/>
    <property type="match status" value="1"/>
</dbReference>
<dbReference type="EMBL" id="VUKA01000003">
    <property type="protein sequence ID" value="KAA2213358.1"/>
    <property type="molecule type" value="Genomic_DNA"/>
</dbReference>
<comment type="caution">
    <text evidence="6">The sequence shown here is derived from an EMBL/GenBank/DDBJ whole genome shotgun (WGS) entry which is preliminary data.</text>
</comment>
<gene>
    <name evidence="6" type="ORF">F0Q34_08895</name>
</gene>